<dbReference type="EMBL" id="JAMFTS010000002">
    <property type="protein sequence ID" value="KAJ4786102.1"/>
    <property type="molecule type" value="Genomic_DNA"/>
</dbReference>
<dbReference type="InterPro" id="IPR001810">
    <property type="entry name" value="F-box_dom"/>
</dbReference>
<accession>A0AAV8F545</accession>
<evidence type="ECO:0000313" key="3">
    <source>
        <dbReference type="EMBL" id="KAJ4779216.1"/>
    </source>
</evidence>
<dbReference type="Proteomes" id="UP001140206">
    <property type="component" value="Chromosome 3"/>
</dbReference>
<dbReference type="InterPro" id="IPR011043">
    <property type="entry name" value="Gal_Oxase/kelch_b-propeller"/>
</dbReference>
<sequence>MALSSKNQTLSDSGGVEEPDWSDLHADLIYLISQKLTDISDFVSFRVVCKRWRSAVGASDLPPQLPWIMDNCGSFRDGYLRFYSLLTGKTHTINVPQSADKSVRGSAYNYLLNSDWRTRKCSLFNPLTNQELSLPRAKFMFPGCVPSALFPGQSARFVVMSNRHDTSCTPFFLCQPGDHEWTRIKLDPFQSSDRFDIGEFSNKGFTFYDGRCYASQQGSRDTKVIDLTTHTVTHVVPPPEPSLRGVFVYLVASFGMILRVCHYKNYSKTEPSHFRIYRLELDHRYGNAIHPCWVEIDNISNQFLFLHDIHGCAFRADDFPGFVGNNIYFSRENYEEETFELFKYDIKERKTEVLPAPVNLVHHWFVPSLC</sequence>
<dbReference type="SUPFAM" id="SSF81383">
    <property type="entry name" value="F-box domain"/>
    <property type="match status" value="1"/>
</dbReference>
<dbReference type="Pfam" id="PF03478">
    <property type="entry name" value="Beta-prop_KIB1-4"/>
    <property type="match status" value="1"/>
</dbReference>
<organism evidence="4 5">
    <name type="scientific">Rhynchospora pubera</name>
    <dbReference type="NCBI Taxonomy" id="906938"/>
    <lineage>
        <taxon>Eukaryota</taxon>
        <taxon>Viridiplantae</taxon>
        <taxon>Streptophyta</taxon>
        <taxon>Embryophyta</taxon>
        <taxon>Tracheophyta</taxon>
        <taxon>Spermatophyta</taxon>
        <taxon>Magnoliopsida</taxon>
        <taxon>Liliopsida</taxon>
        <taxon>Poales</taxon>
        <taxon>Cyperaceae</taxon>
        <taxon>Cyperoideae</taxon>
        <taxon>Rhynchosporeae</taxon>
        <taxon>Rhynchospora</taxon>
    </lineage>
</organism>
<feature type="domain" description="KIB1-4 beta-propeller" evidence="2">
    <location>
        <begin position="82"/>
        <end position="337"/>
    </location>
</feature>
<dbReference type="Proteomes" id="UP001140206">
    <property type="component" value="Chromosome 2"/>
</dbReference>
<proteinExistence type="predicted"/>
<dbReference type="AlphaFoldDB" id="A0AAV8F545"/>
<dbReference type="Gene3D" id="1.20.1280.50">
    <property type="match status" value="1"/>
</dbReference>
<dbReference type="SUPFAM" id="SSF50965">
    <property type="entry name" value="Galactose oxidase, central domain"/>
    <property type="match status" value="1"/>
</dbReference>
<evidence type="ECO:0000259" key="2">
    <source>
        <dbReference type="Pfam" id="PF03478"/>
    </source>
</evidence>
<evidence type="ECO:0000313" key="4">
    <source>
        <dbReference type="EMBL" id="KAJ4786102.1"/>
    </source>
</evidence>
<dbReference type="InterPro" id="IPR036047">
    <property type="entry name" value="F-box-like_dom_sf"/>
</dbReference>
<name>A0AAV8F545_9POAL</name>
<feature type="domain" description="F-box" evidence="1">
    <location>
        <begin position="21"/>
        <end position="57"/>
    </location>
</feature>
<dbReference type="PANTHER" id="PTHR33110">
    <property type="entry name" value="F-BOX/KELCH-REPEAT PROTEIN-RELATED"/>
    <property type="match status" value="1"/>
</dbReference>
<gene>
    <name evidence="4" type="ORF">LUZ62_037348</name>
    <name evidence="3" type="ORF">LUZ62_063473</name>
</gene>
<evidence type="ECO:0000313" key="5">
    <source>
        <dbReference type="Proteomes" id="UP001140206"/>
    </source>
</evidence>
<protein>
    <submittedName>
        <fullName evidence="4">F-box protein skip23</fullName>
    </submittedName>
</protein>
<dbReference type="PANTHER" id="PTHR33110:SF134">
    <property type="entry name" value="OS09G0565350 PROTEIN"/>
    <property type="match status" value="1"/>
</dbReference>
<dbReference type="Pfam" id="PF00646">
    <property type="entry name" value="F-box"/>
    <property type="match status" value="1"/>
</dbReference>
<keyword evidence="5" id="KW-1185">Reference proteome</keyword>
<comment type="caution">
    <text evidence="4">The sequence shown here is derived from an EMBL/GenBank/DDBJ whole genome shotgun (WGS) entry which is preliminary data.</text>
</comment>
<dbReference type="InterPro" id="IPR005174">
    <property type="entry name" value="KIB1-4_b-propeller"/>
</dbReference>
<reference evidence="4" key="1">
    <citation type="submission" date="2022-08" db="EMBL/GenBank/DDBJ databases">
        <authorList>
            <person name="Marques A."/>
        </authorList>
    </citation>
    <scope>NUCLEOTIDE SEQUENCE</scope>
    <source>
        <strain evidence="4">RhyPub2mFocal</strain>
        <tissue evidence="4">Leaves</tissue>
    </source>
</reference>
<evidence type="ECO:0000259" key="1">
    <source>
        <dbReference type="Pfam" id="PF00646"/>
    </source>
</evidence>
<dbReference type="EMBL" id="JAMFTS010000003">
    <property type="protein sequence ID" value="KAJ4779216.1"/>
    <property type="molecule type" value="Genomic_DNA"/>
</dbReference>